<evidence type="ECO:0000313" key="2">
    <source>
        <dbReference type="Proteomes" id="UP000447355"/>
    </source>
</evidence>
<sequence>MRYIHGEWDHLFNFRSSPVDVRFVFDTLSGQIVEMDLHLAGNYSPALKNEIADVEHSLKSANEEVFSTPVQFGLERSNLPPEWSRLAAAARALT</sequence>
<protein>
    <submittedName>
        <fullName evidence="1">Uncharacterized protein</fullName>
    </submittedName>
</protein>
<dbReference type="RefSeq" id="WP_161081741.1">
    <property type="nucleotide sequence ID" value="NZ_WWCX01000001.1"/>
</dbReference>
<evidence type="ECO:0000313" key="1">
    <source>
        <dbReference type="EMBL" id="MYM92474.1"/>
    </source>
</evidence>
<proteinExistence type="predicted"/>
<comment type="caution">
    <text evidence="1">The sequence shown here is derived from an EMBL/GenBank/DDBJ whole genome shotgun (WGS) entry which is preliminary data.</text>
</comment>
<accession>A0A845GDW8</accession>
<dbReference type="AlphaFoldDB" id="A0A845GDW8"/>
<name>A0A845GDW8_9BURK</name>
<gene>
    <name evidence="1" type="ORF">GTP90_01210</name>
</gene>
<dbReference type="EMBL" id="WWCX01000001">
    <property type="protein sequence ID" value="MYM92474.1"/>
    <property type="molecule type" value="Genomic_DNA"/>
</dbReference>
<organism evidence="1 2">
    <name type="scientific">Duganella vulcania</name>
    <dbReference type="NCBI Taxonomy" id="2692166"/>
    <lineage>
        <taxon>Bacteria</taxon>
        <taxon>Pseudomonadati</taxon>
        <taxon>Pseudomonadota</taxon>
        <taxon>Betaproteobacteria</taxon>
        <taxon>Burkholderiales</taxon>
        <taxon>Oxalobacteraceae</taxon>
        <taxon>Telluria group</taxon>
        <taxon>Duganella</taxon>
    </lineage>
</organism>
<reference evidence="1" key="1">
    <citation type="submission" date="2019-12" db="EMBL/GenBank/DDBJ databases">
        <title>Novel species isolated from a subtropical stream in China.</title>
        <authorList>
            <person name="Lu H."/>
        </authorList>
    </citation>
    <scope>NUCLEOTIDE SEQUENCE [LARGE SCALE GENOMIC DNA]</scope>
    <source>
        <strain evidence="1">FT81W</strain>
    </source>
</reference>
<dbReference type="Proteomes" id="UP000447355">
    <property type="component" value="Unassembled WGS sequence"/>
</dbReference>